<name>A0ABW6MAL6_9ACTN</name>
<comment type="caution">
    <text evidence="3">The sequence shown here is derived from an EMBL/GenBank/DDBJ whole genome shotgun (WGS) entry which is preliminary data.</text>
</comment>
<keyword evidence="3" id="KW-0378">Hydrolase</keyword>
<keyword evidence="4" id="KW-1185">Reference proteome</keyword>
<feature type="region of interest" description="Disordered" evidence="1">
    <location>
        <begin position="316"/>
        <end position="346"/>
    </location>
</feature>
<dbReference type="SUPFAM" id="SSF53187">
    <property type="entry name" value="Zn-dependent exopeptidases"/>
    <property type="match status" value="1"/>
</dbReference>
<organism evidence="3 4">
    <name type="scientific">Streptomyces hokutonensis</name>
    <dbReference type="NCBI Taxonomy" id="1306990"/>
    <lineage>
        <taxon>Bacteria</taxon>
        <taxon>Bacillati</taxon>
        <taxon>Actinomycetota</taxon>
        <taxon>Actinomycetes</taxon>
        <taxon>Kitasatosporales</taxon>
        <taxon>Streptomycetaceae</taxon>
        <taxon>Streptomyces</taxon>
    </lineage>
</organism>
<dbReference type="Proteomes" id="UP001601303">
    <property type="component" value="Unassembled WGS sequence"/>
</dbReference>
<keyword evidence="3" id="KW-0121">Carboxypeptidase</keyword>
<keyword evidence="3" id="KW-0645">Protease</keyword>
<feature type="domain" description="Peptidase M14" evidence="2">
    <location>
        <begin position="10"/>
        <end position="95"/>
    </location>
</feature>
<evidence type="ECO:0000313" key="4">
    <source>
        <dbReference type="Proteomes" id="UP001601303"/>
    </source>
</evidence>
<dbReference type="RefSeq" id="WP_388111556.1">
    <property type="nucleotide sequence ID" value="NZ_JBIAHM010000012.1"/>
</dbReference>
<evidence type="ECO:0000256" key="1">
    <source>
        <dbReference type="SAM" id="MobiDB-lite"/>
    </source>
</evidence>
<feature type="compositionally biased region" description="Basic and acidic residues" evidence="1">
    <location>
        <begin position="329"/>
        <end position="338"/>
    </location>
</feature>
<protein>
    <submittedName>
        <fullName evidence="3">M14 family zinc carboxypeptidase</fullName>
    </submittedName>
</protein>
<sequence length="503" mass="53908">MDELGAQAAALVARRPRDARLRRVGTSRAGTPLWLLSVGHGSRQALVVAGPHANEPVGGATVLRLAERVLADPRLSEGADATWNLLLSLDPDGSRRNEGWLPGPYSLGRYFRNFFRPGFLEQPEWLPDGAAGARLPETRALLEVQDELRPFLQCSLHGVDVGGGFVELTRDLPGLARRVAHTAARLGIPRELGPYDTLYWPSIGPAVYRIPPPRRGDLAAAITEAAVESTWFHPHRHGTVTAVVEAPMWGVPGVADGTPPADADAVLRTVSHTLRHDTRILEQLLARIRPFVQGAAATEPEEARPCAGVGEAGQLSRAGVVGPPTADAADSRPRHDAGRPAPAQAATPGLLPRTLLVPDAARLLAPVDDYLLVCPGLADAWDPDVDTSAARPLPPLNTGHLAALRIAGRRLALRTAGLLYQLVVASGSDPAGVLPELDRLIDEWCADYRDGFGARWISVARQVEYQSRVVLSAFELARRHTPVRSRTGEPGWGAGATVPMHLE</sequence>
<evidence type="ECO:0000313" key="3">
    <source>
        <dbReference type="EMBL" id="MFE9603159.1"/>
    </source>
</evidence>
<dbReference type="Gene3D" id="3.40.630.10">
    <property type="entry name" value="Zn peptidases"/>
    <property type="match status" value="1"/>
</dbReference>
<dbReference type="Pfam" id="PF00246">
    <property type="entry name" value="Peptidase_M14"/>
    <property type="match status" value="1"/>
</dbReference>
<dbReference type="EMBL" id="JBIAHM010000012">
    <property type="protein sequence ID" value="MFE9603159.1"/>
    <property type="molecule type" value="Genomic_DNA"/>
</dbReference>
<evidence type="ECO:0000259" key="2">
    <source>
        <dbReference type="Pfam" id="PF00246"/>
    </source>
</evidence>
<proteinExistence type="predicted"/>
<gene>
    <name evidence="3" type="ORF">ACFYNQ_31930</name>
</gene>
<dbReference type="InterPro" id="IPR000834">
    <property type="entry name" value="Peptidase_M14"/>
</dbReference>
<accession>A0ABW6MAL6</accession>
<reference evidence="3 4" key="1">
    <citation type="submission" date="2024-10" db="EMBL/GenBank/DDBJ databases">
        <title>The Natural Products Discovery Center: Release of the First 8490 Sequenced Strains for Exploring Actinobacteria Biosynthetic Diversity.</title>
        <authorList>
            <person name="Kalkreuter E."/>
            <person name="Kautsar S.A."/>
            <person name="Yang D."/>
            <person name="Bader C.D."/>
            <person name="Teijaro C.N."/>
            <person name="Fluegel L."/>
            <person name="Davis C.M."/>
            <person name="Simpson J.R."/>
            <person name="Lauterbach L."/>
            <person name="Steele A.D."/>
            <person name="Gui C."/>
            <person name="Meng S."/>
            <person name="Li G."/>
            <person name="Viehrig K."/>
            <person name="Ye F."/>
            <person name="Su P."/>
            <person name="Kiefer A.F."/>
            <person name="Nichols A."/>
            <person name="Cepeda A.J."/>
            <person name="Yan W."/>
            <person name="Fan B."/>
            <person name="Jiang Y."/>
            <person name="Adhikari A."/>
            <person name="Zheng C.-J."/>
            <person name="Schuster L."/>
            <person name="Cowan T.M."/>
            <person name="Smanski M.J."/>
            <person name="Chevrette M.G."/>
            <person name="De Carvalho L.P.S."/>
            <person name="Shen B."/>
        </authorList>
    </citation>
    <scope>NUCLEOTIDE SEQUENCE [LARGE SCALE GENOMIC DNA]</scope>
    <source>
        <strain evidence="3 4">NPDC006488</strain>
    </source>
</reference>
<dbReference type="GO" id="GO:0004180">
    <property type="term" value="F:carboxypeptidase activity"/>
    <property type="evidence" value="ECO:0007669"/>
    <property type="project" value="UniProtKB-KW"/>
</dbReference>